<proteinExistence type="predicted"/>
<evidence type="ECO:0000256" key="1">
    <source>
        <dbReference type="PROSITE-ProRule" id="PRU00339"/>
    </source>
</evidence>
<dbReference type="InterPro" id="IPR012338">
    <property type="entry name" value="Beta-lactam/transpept-like"/>
</dbReference>
<evidence type="ECO:0000313" key="5">
    <source>
        <dbReference type="Proteomes" id="UP000472320"/>
    </source>
</evidence>
<keyword evidence="1" id="KW-0802">TPR repeat</keyword>
<dbReference type="InterPro" id="IPR011990">
    <property type="entry name" value="TPR-like_helical_dom_sf"/>
</dbReference>
<feature type="repeat" description="TPR" evidence="1">
    <location>
        <begin position="436"/>
        <end position="469"/>
    </location>
</feature>
<dbReference type="OrthoDB" id="9801061at2"/>
<feature type="signal peptide" evidence="2">
    <location>
        <begin position="1"/>
        <end position="18"/>
    </location>
</feature>
<reference evidence="4 5" key="1">
    <citation type="submission" date="2019-11" db="EMBL/GenBank/DDBJ databases">
        <title>Type strains purchased from KCTC, JCM and DSMZ.</title>
        <authorList>
            <person name="Lu H."/>
        </authorList>
    </citation>
    <scope>NUCLEOTIDE SEQUENCE [LARGE SCALE GENOMIC DNA]</scope>
    <source>
        <strain evidence="4 5">JCM 31587</strain>
    </source>
</reference>
<dbReference type="Gene3D" id="3.40.710.10">
    <property type="entry name" value="DD-peptidase/beta-lactamase superfamily"/>
    <property type="match status" value="1"/>
</dbReference>
<gene>
    <name evidence="4" type="ORF">GM658_21145</name>
</gene>
<evidence type="ECO:0000259" key="3">
    <source>
        <dbReference type="Pfam" id="PF00144"/>
    </source>
</evidence>
<sequence>MKFACLVLALVLALPVKADHIADIDRIAKQYHALGQLDGSVLVADHGKVIYHRAFGLANREWQIPNTTDTAFRVASLTKQFTATLVMQLAEQGKLRLDDPIGKYVPELNREIGQRVTLHQLLNHTSGIVDYANFPGFWANRLGEKVPKADFIAIMNRPLEFEPGSQAHYSSSNYTLLGWVIEKQTGKTFSEALDSMVLRPLGMQRTAYDAPDRIIARRAFGYVRALGEYRPADPLWIPNIGAGGGVASTTGDFFKLDRALAGDKLLKPESKRKMFTPYIKDDVWGDLGYGYGWMIGTRTIAGKRRLVHEHGGNGNGFRTLVTRYPEEGKLVVIFLNEGNGNKGPEIYRMRSDFTDAMYGMPVAPPKPALQDLLADEVRRVGDDNALARFDALMDRSGRPENGDGLNRLAYQYAEAGRGATGIAILKRAIAVFPQDGNLYDSLGELYLMAGDNASSASAYRRAIELEPSNTNAKEMLKKATQM</sequence>
<keyword evidence="5" id="KW-1185">Reference proteome</keyword>
<keyword evidence="4" id="KW-0378">Hydrolase</keyword>
<dbReference type="SUPFAM" id="SSF56601">
    <property type="entry name" value="beta-lactamase/transpeptidase-like"/>
    <property type="match status" value="1"/>
</dbReference>
<dbReference type="SUPFAM" id="SSF48452">
    <property type="entry name" value="TPR-like"/>
    <property type="match status" value="1"/>
</dbReference>
<dbReference type="AlphaFoldDB" id="A0A6L6QMI5"/>
<dbReference type="Pfam" id="PF00144">
    <property type="entry name" value="Beta-lactamase"/>
    <property type="match status" value="1"/>
</dbReference>
<dbReference type="PROSITE" id="PS50005">
    <property type="entry name" value="TPR"/>
    <property type="match status" value="1"/>
</dbReference>
<dbReference type="RefSeq" id="WP_155456045.1">
    <property type="nucleotide sequence ID" value="NZ_WNKX01000019.1"/>
</dbReference>
<accession>A0A6L6QMI5</accession>
<dbReference type="Gene3D" id="1.25.40.10">
    <property type="entry name" value="Tetratricopeptide repeat domain"/>
    <property type="match status" value="1"/>
</dbReference>
<dbReference type="InterPro" id="IPR001466">
    <property type="entry name" value="Beta-lactam-related"/>
</dbReference>
<dbReference type="InterPro" id="IPR050491">
    <property type="entry name" value="AmpC-like"/>
</dbReference>
<name>A0A6L6QMI5_9BURK</name>
<dbReference type="SMART" id="SM00028">
    <property type="entry name" value="TPR"/>
    <property type="match status" value="2"/>
</dbReference>
<keyword evidence="2" id="KW-0732">Signal</keyword>
<feature type="domain" description="Beta-lactamase-related" evidence="3">
    <location>
        <begin position="25"/>
        <end position="342"/>
    </location>
</feature>
<protein>
    <submittedName>
        <fullName evidence="4">Serine hydrolase</fullName>
    </submittedName>
</protein>
<evidence type="ECO:0000313" key="4">
    <source>
        <dbReference type="EMBL" id="MTW13117.1"/>
    </source>
</evidence>
<dbReference type="PANTHER" id="PTHR46825">
    <property type="entry name" value="D-ALANYL-D-ALANINE-CARBOXYPEPTIDASE/ENDOPEPTIDASE AMPH"/>
    <property type="match status" value="1"/>
</dbReference>
<organism evidence="4 5">
    <name type="scientific">Massilia eburnea</name>
    <dbReference type="NCBI Taxonomy" id="1776165"/>
    <lineage>
        <taxon>Bacteria</taxon>
        <taxon>Pseudomonadati</taxon>
        <taxon>Pseudomonadota</taxon>
        <taxon>Betaproteobacteria</taxon>
        <taxon>Burkholderiales</taxon>
        <taxon>Oxalobacteraceae</taxon>
        <taxon>Telluria group</taxon>
        <taxon>Massilia</taxon>
    </lineage>
</organism>
<dbReference type="PANTHER" id="PTHR46825:SF9">
    <property type="entry name" value="BETA-LACTAMASE-RELATED DOMAIN-CONTAINING PROTEIN"/>
    <property type="match status" value="1"/>
</dbReference>
<comment type="caution">
    <text evidence="4">The sequence shown here is derived from an EMBL/GenBank/DDBJ whole genome shotgun (WGS) entry which is preliminary data.</text>
</comment>
<feature type="chain" id="PRO_5026996145" evidence="2">
    <location>
        <begin position="19"/>
        <end position="482"/>
    </location>
</feature>
<dbReference type="InterPro" id="IPR019734">
    <property type="entry name" value="TPR_rpt"/>
</dbReference>
<dbReference type="Proteomes" id="UP000472320">
    <property type="component" value="Unassembled WGS sequence"/>
</dbReference>
<dbReference type="EMBL" id="WNKX01000019">
    <property type="protein sequence ID" value="MTW13117.1"/>
    <property type="molecule type" value="Genomic_DNA"/>
</dbReference>
<dbReference type="GO" id="GO:0016787">
    <property type="term" value="F:hydrolase activity"/>
    <property type="evidence" value="ECO:0007669"/>
    <property type="project" value="UniProtKB-KW"/>
</dbReference>
<evidence type="ECO:0000256" key="2">
    <source>
        <dbReference type="SAM" id="SignalP"/>
    </source>
</evidence>